<accession>A0ABR0AXH4</accession>
<dbReference type="EMBL" id="JAOYFB010000039">
    <property type="protein sequence ID" value="KAK4029744.1"/>
    <property type="molecule type" value="Genomic_DNA"/>
</dbReference>
<evidence type="ECO:0008006" key="5">
    <source>
        <dbReference type="Google" id="ProtNLM"/>
    </source>
</evidence>
<evidence type="ECO:0000256" key="2">
    <source>
        <dbReference type="SAM" id="SignalP"/>
    </source>
</evidence>
<evidence type="ECO:0000313" key="4">
    <source>
        <dbReference type="Proteomes" id="UP001234178"/>
    </source>
</evidence>
<protein>
    <recommendedName>
        <fullName evidence="5">Secreted protein</fullName>
    </recommendedName>
</protein>
<evidence type="ECO:0000313" key="3">
    <source>
        <dbReference type="EMBL" id="KAK4029744.1"/>
    </source>
</evidence>
<keyword evidence="4" id="KW-1185">Reference proteome</keyword>
<evidence type="ECO:0000256" key="1">
    <source>
        <dbReference type="SAM" id="MobiDB-lite"/>
    </source>
</evidence>
<feature type="region of interest" description="Disordered" evidence="1">
    <location>
        <begin position="21"/>
        <end position="52"/>
    </location>
</feature>
<organism evidence="3 4">
    <name type="scientific">Daphnia magna</name>
    <dbReference type="NCBI Taxonomy" id="35525"/>
    <lineage>
        <taxon>Eukaryota</taxon>
        <taxon>Metazoa</taxon>
        <taxon>Ecdysozoa</taxon>
        <taxon>Arthropoda</taxon>
        <taxon>Crustacea</taxon>
        <taxon>Branchiopoda</taxon>
        <taxon>Diplostraca</taxon>
        <taxon>Cladocera</taxon>
        <taxon>Anomopoda</taxon>
        <taxon>Daphniidae</taxon>
        <taxon>Daphnia</taxon>
    </lineage>
</organism>
<feature type="signal peptide" evidence="2">
    <location>
        <begin position="1"/>
        <end position="18"/>
    </location>
</feature>
<sequence length="129" mass="13926">MPAFVFICFLVFVYLLESDHGTPPPAPAPSNGMGAPPPPPDFPPRGSSFNHPSLIALQGQQPQQQRAATLVVTKDNSDEPPTYEVIPYSTGSTACFHPSRQPTILNDTRLHVATPADLSTSSTRHSEYV</sequence>
<feature type="chain" id="PRO_5047206500" description="Secreted protein" evidence="2">
    <location>
        <begin position="19"/>
        <end position="129"/>
    </location>
</feature>
<dbReference type="Proteomes" id="UP001234178">
    <property type="component" value="Unassembled WGS sequence"/>
</dbReference>
<proteinExistence type="predicted"/>
<reference evidence="3 4" key="1">
    <citation type="journal article" date="2023" name="Nucleic Acids Res.">
        <title>The hologenome of Daphnia magna reveals possible DNA methylation and microbiome-mediated evolution of the host genome.</title>
        <authorList>
            <person name="Chaturvedi A."/>
            <person name="Li X."/>
            <person name="Dhandapani V."/>
            <person name="Marshall H."/>
            <person name="Kissane S."/>
            <person name="Cuenca-Cambronero M."/>
            <person name="Asole G."/>
            <person name="Calvet F."/>
            <person name="Ruiz-Romero M."/>
            <person name="Marangio P."/>
            <person name="Guigo R."/>
            <person name="Rago D."/>
            <person name="Mirbahai L."/>
            <person name="Eastwood N."/>
            <person name="Colbourne J.K."/>
            <person name="Zhou J."/>
            <person name="Mallon E."/>
            <person name="Orsini L."/>
        </authorList>
    </citation>
    <scope>NUCLEOTIDE SEQUENCE [LARGE SCALE GENOMIC DNA]</scope>
    <source>
        <strain evidence="3">LRV0_1</strain>
    </source>
</reference>
<comment type="caution">
    <text evidence="3">The sequence shown here is derived from an EMBL/GenBank/DDBJ whole genome shotgun (WGS) entry which is preliminary data.</text>
</comment>
<name>A0ABR0AXH4_9CRUS</name>
<gene>
    <name evidence="3" type="ORF">OUZ56_022710</name>
</gene>
<keyword evidence="2" id="KW-0732">Signal</keyword>